<dbReference type="OrthoDB" id="7362103at2"/>
<keyword evidence="4" id="KW-1185">Reference proteome</keyword>
<dbReference type="InterPro" id="IPR025232">
    <property type="entry name" value="DUF4174"/>
</dbReference>
<dbReference type="EMBL" id="WMEX01000009">
    <property type="protein sequence ID" value="MYL27950.1"/>
    <property type="molecule type" value="Genomic_DNA"/>
</dbReference>
<reference evidence="3 4" key="1">
    <citation type="submission" date="2019-11" db="EMBL/GenBank/DDBJ databases">
        <title>Genome sequences of 17 halophilic strains isolated from different environments.</title>
        <authorList>
            <person name="Furrow R.E."/>
        </authorList>
    </citation>
    <scope>NUCLEOTIDE SEQUENCE [LARGE SCALE GENOMIC DNA]</scope>
    <source>
        <strain evidence="3 4">22507_15_FS</strain>
    </source>
</reference>
<organism evidence="3 4">
    <name type="scientific">Vreelandella halophila</name>
    <dbReference type="NCBI Taxonomy" id="86177"/>
    <lineage>
        <taxon>Bacteria</taxon>
        <taxon>Pseudomonadati</taxon>
        <taxon>Pseudomonadota</taxon>
        <taxon>Gammaproteobacteria</taxon>
        <taxon>Oceanospirillales</taxon>
        <taxon>Halomonadaceae</taxon>
        <taxon>Vreelandella</taxon>
    </lineage>
</organism>
<comment type="caution">
    <text evidence="3">The sequence shown here is derived from an EMBL/GenBank/DDBJ whole genome shotgun (WGS) entry which is preliminary data.</text>
</comment>
<gene>
    <name evidence="3" type="ORF">GLW01_14245</name>
</gene>
<evidence type="ECO:0000259" key="2">
    <source>
        <dbReference type="Pfam" id="PF13778"/>
    </source>
</evidence>
<dbReference type="AlphaFoldDB" id="A0A9X4YH62"/>
<dbReference type="Proteomes" id="UP000460751">
    <property type="component" value="Unassembled WGS sequence"/>
</dbReference>
<evidence type="ECO:0000313" key="3">
    <source>
        <dbReference type="EMBL" id="MYL27950.1"/>
    </source>
</evidence>
<evidence type="ECO:0000256" key="1">
    <source>
        <dbReference type="ARBA" id="ARBA00022729"/>
    </source>
</evidence>
<protein>
    <submittedName>
        <fullName evidence="3">DUF4174 domain-containing protein</fullName>
    </submittedName>
</protein>
<name>A0A9X4YH62_9GAMM</name>
<evidence type="ECO:0000313" key="4">
    <source>
        <dbReference type="Proteomes" id="UP000460751"/>
    </source>
</evidence>
<keyword evidence="1" id="KW-0732">Signal</keyword>
<proteinExistence type="predicted"/>
<sequence>MSSKRITEEGLQRDVRKTLSAQPDDVSVVLIGKDGGVKQRSRGLDVAGIFSLIDTMPMRQREMR</sequence>
<dbReference type="Pfam" id="PF13778">
    <property type="entry name" value="DUF4174"/>
    <property type="match status" value="1"/>
</dbReference>
<feature type="domain" description="DUF4174" evidence="2">
    <location>
        <begin position="6"/>
        <end position="62"/>
    </location>
</feature>
<accession>A0A9X4YH62</accession>